<evidence type="ECO:0000256" key="3">
    <source>
        <dbReference type="ARBA" id="ARBA00015212"/>
    </source>
</evidence>
<keyword evidence="5 7" id="KW-0694">RNA-binding</keyword>
<feature type="region of interest" description="Disordered" evidence="8">
    <location>
        <begin position="123"/>
        <end position="147"/>
    </location>
</feature>
<keyword evidence="7" id="KW-0963">Cytoplasm</keyword>
<accession>A0A9Q1HFG7</accession>
<comment type="subcellular location">
    <subcellularLocation>
        <location evidence="7">Cytoplasm</location>
    </subcellularLocation>
    <subcellularLocation>
        <location evidence="7">Nucleus</location>
        <location evidence="7">Nucleolus</location>
    </subcellularLocation>
    <subcellularLocation>
        <location evidence="1 7">Nucleus</location>
    </subcellularLocation>
</comment>
<evidence type="ECO:0000313" key="10">
    <source>
        <dbReference type="Proteomes" id="UP001152320"/>
    </source>
</evidence>
<protein>
    <recommendedName>
        <fullName evidence="3 7">Nuclear nucleic acid-binding protein C1D</fullName>
    </recommendedName>
</protein>
<dbReference type="GO" id="GO:0010468">
    <property type="term" value="P:regulation of gene expression"/>
    <property type="evidence" value="ECO:0007669"/>
    <property type="project" value="TreeGrafter"/>
</dbReference>
<evidence type="ECO:0000256" key="1">
    <source>
        <dbReference type="ARBA" id="ARBA00004123"/>
    </source>
</evidence>
<dbReference type="PANTHER" id="PTHR15341:SF3">
    <property type="entry name" value="NUCLEAR NUCLEIC ACID-BINDING PROTEIN C1D"/>
    <property type="match status" value="1"/>
</dbReference>
<evidence type="ECO:0000256" key="8">
    <source>
        <dbReference type="SAM" id="MobiDB-lite"/>
    </source>
</evidence>
<keyword evidence="6 7" id="KW-0539">Nucleus</keyword>
<evidence type="ECO:0000256" key="7">
    <source>
        <dbReference type="RuleBase" id="RU368003"/>
    </source>
</evidence>
<dbReference type="Proteomes" id="UP001152320">
    <property type="component" value="Chromosome 3"/>
</dbReference>
<dbReference type="GO" id="GO:0000178">
    <property type="term" value="C:exosome (RNase complex)"/>
    <property type="evidence" value="ECO:0007669"/>
    <property type="project" value="TreeGrafter"/>
</dbReference>
<dbReference type="Pfam" id="PF04000">
    <property type="entry name" value="Sas10_Utp3"/>
    <property type="match status" value="1"/>
</dbReference>
<dbReference type="InterPro" id="IPR011082">
    <property type="entry name" value="Exosome-assoc_fac/DNA_repair"/>
</dbReference>
<comment type="subunit">
    <text evidence="7">Monomer and homodimer.</text>
</comment>
<comment type="caution">
    <text evidence="9">The sequence shown here is derived from an EMBL/GenBank/DDBJ whole genome shotgun (WGS) entry which is preliminary data.</text>
</comment>
<sequence length="147" mass="16897">MAEKKSKSCPPEIQPSVDRLRKSLDDVEKILEPFLNGSILDVQDKMTCLEKAKVELVSLYAINSLFWMYLCTQGVDTKEHPIKHELARIQQYMRRMKQITDREKAAKLDKSAAKRFINSALWDRNQKGETSKKRKATSDDGGVPNKK</sequence>
<reference evidence="9" key="1">
    <citation type="submission" date="2021-10" db="EMBL/GenBank/DDBJ databases">
        <title>Tropical sea cucumber genome reveals ecological adaptation and Cuvierian tubules defense mechanism.</title>
        <authorList>
            <person name="Chen T."/>
        </authorList>
    </citation>
    <scope>NUCLEOTIDE SEQUENCE</scope>
    <source>
        <strain evidence="9">Nanhai2018</strain>
        <tissue evidence="9">Muscle</tissue>
    </source>
</reference>
<dbReference type="GO" id="GO:0003723">
    <property type="term" value="F:RNA binding"/>
    <property type="evidence" value="ECO:0007669"/>
    <property type="project" value="UniProtKB-UniRule"/>
</dbReference>
<evidence type="ECO:0000256" key="4">
    <source>
        <dbReference type="ARBA" id="ARBA00022552"/>
    </source>
</evidence>
<evidence type="ECO:0000256" key="5">
    <source>
        <dbReference type="ARBA" id="ARBA00022884"/>
    </source>
</evidence>
<keyword evidence="4 7" id="KW-0698">rRNA processing</keyword>
<evidence type="ECO:0000256" key="6">
    <source>
        <dbReference type="ARBA" id="ARBA00023242"/>
    </source>
</evidence>
<gene>
    <name evidence="9" type="ORF">HOLleu_07216</name>
</gene>
<evidence type="ECO:0000256" key="2">
    <source>
        <dbReference type="ARBA" id="ARBA00009154"/>
    </source>
</evidence>
<dbReference type="GO" id="GO:0003677">
    <property type="term" value="F:DNA binding"/>
    <property type="evidence" value="ECO:0007669"/>
    <property type="project" value="UniProtKB-KW"/>
</dbReference>
<dbReference type="GO" id="GO:0005730">
    <property type="term" value="C:nucleolus"/>
    <property type="evidence" value="ECO:0007669"/>
    <property type="project" value="UniProtKB-SubCell"/>
</dbReference>
<keyword evidence="7" id="KW-0238">DNA-binding</keyword>
<name>A0A9Q1HFG7_HOLLE</name>
<dbReference type="InterPro" id="IPR007146">
    <property type="entry name" value="Sas10/Utp3/C1D"/>
</dbReference>
<proteinExistence type="inferred from homology"/>
<dbReference type="OrthoDB" id="1421013at2759"/>
<dbReference type="GO" id="GO:0005737">
    <property type="term" value="C:cytoplasm"/>
    <property type="evidence" value="ECO:0007669"/>
    <property type="project" value="UniProtKB-SubCell"/>
</dbReference>
<comment type="similarity">
    <text evidence="2 7">Belongs to the C1D family.</text>
</comment>
<dbReference type="EMBL" id="JAIZAY010000003">
    <property type="protein sequence ID" value="KAJ8044459.1"/>
    <property type="molecule type" value="Genomic_DNA"/>
</dbReference>
<dbReference type="GO" id="GO:0000460">
    <property type="term" value="P:maturation of 5.8S rRNA"/>
    <property type="evidence" value="ECO:0007669"/>
    <property type="project" value="TreeGrafter"/>
</dbReference>
<dbReference type="PANTHER" id="PTHR15341">
    <property type="entry name" value="SUN-COR STEROID HORMONE RECEPTOR CO-REPRESSOR"/>
    <property type="match status" value="1"/>
</dbReference>
<keyword evidence="10" id="KW-1185">Reference proteome</keyword>
<dbReference type="AlphaFoldDB" id="A0A9Q1HFG7"/>
<evidence type="ECO:0000313" key="9">
    <source>
        <dbReference type="EMBL" id="KAJ8044459.1"/>
    </source>
</evidence>
<organism evidence="9 10">
    <name type="scientific">Holothuria leucospilota</name>
    <name type="common">Black long sea cucumber</name>
    <name type="synonym">Mertensiothuria leucospilota</name>
    <dbReference type="NCBI Taxonomy" id="206669"/>
    <lineage>
        <taxon>Eukaryota</taxon>
        <taxon>Metazoa</taxon>
        <taxon>Echinodermata</taxon>
        <taxon>Eleutherozoa</taxon>
        <taxon>Echinozoa</taxon>
        <taxon>Holothuroidea</taxon>
        <taxon>Aspidochirotacea</taxon>
        <taxon>Aspidochirotida</taxon>
        <taxon>Holothuriidae</taxon>
        <taxon>Holothuria</taxon>
    </lineage>
</organism>
<comment type="function">
    <text evidence="7">Plays a role in the recruitment of the exosome to pre-rRNA to mediate the 3'-5' end processing of the 5.8S rRNA.</text>
</comment>